<evidence type="ECO:0000313" key="2">
    <source>
        <dbReference type="Proteomes" id="UP000234681"/>
    </source>
</evidence>
<dbReference type="EMBL" id="CH474118">
    <property type="protein sequence ID" value="EDL86708.1"/>
    <property type="molecule type" value="Genomic_DNA"/>
</dbReference>
<dbReference type="EMBL" id="CH474118">
    <property type="protein sequence ID" value="EDL86709.1"/>
    <property type="molecule type" value="Genomic_DNA"/>
</dbReference>
<dbReference type="Proteomes" id="UP000234681">
    <property type="component" value="Chromosome 20"/>
</dbReference>
<proteinExistence type="predicted"/>
<sequence length="38" mass="4259">MTPWLNFWRAGMRPGAGVLFPTLLHPSSLCPHLLPSTR</sequence>
<gene>
    <name evidence="1" type="ORF">rCG_41825</name>
</gene>
<reference evidence="2" key="3">
    <citation type="submission" date="2005-09" db="EMBL/GenBank/DDBJ databases">
        <authorList>
            <person name="Mural R.J."/>
            <person name="Li P.W."/>
            <person name="Adams M.D."/>
            <person name="Amanatides P.G."/>
            <person name="Baden-Tillson H."/>
            <person name="Barnstead M."/>
            <person name="Chin S.H."/>
            <person name="Dew I."/>
            <person name="Evans C.A."/>
            <person name="Ferriera S."/>
            <person name="Flanigan M."/>
            <person name="Fosler C."/>
            <person name="Glodek A."/>
            <person name="Gu Z."/>
            <person name="Holt R.A."/>
            <person name="Jennings D."/>
            <person name="Kraft C.L."/>
            <person name="Lu F."/>
            <person name="Nguyen T."/>
            <person name="Nusskern D.R."/>
            <person name="Pfannkoch C.M."/>
            <person name="Sitter C."/>
            <person name="Sutton G.G."/>
            <person name="Venter J.C."/>
            <person name="Wang Z."/>
            <person name="Woodage T."/>
            <person name="Zheng X.H."/>
            <person name="Zhong F."/>
        </authorList>
    </citation>
    <scope>NUCLEOTIDE SEQUENCE [LARGE SCALE GENOMIC DNA]</scope>
    <source>
        <strain>BN</strain>
        <strain evidence="2">Sprague-Dawley</strain>
    </source>
</reference>
<reference evidence="1" key="2">
    <citation type="submission" date="2005-07" db="EMBL/GenBank/DDBJ databases">
        <authorList>
            <person name="Mural R.J."/>
            <person name="Li P.W."/>
            <person name="Adams M.D."/>
            <person name="Amanatides P.G."/>
            <person name="Baden-Tillson H."/>
            <person name="Barnstead M."/>
            <person name="Chin S.H."/>
            <person name="Dew I."/>
            <person name="Evans C.A."/>
            <person name="Ferriera S."/>
            <person name="Flanigan M."/>
            <person name="Fosler C."/>
            <person name="Glodek A."/>
            <person name="Gu Z."/>
            <person name="Holt R.A."/>
            <person name="Jennings D."/>
            <person name="Kraft C.L."/>
            <person name="Lu F."/>
            <person name="Nguyen T."/>
            <person name="Nusskern D.R."/>
            <person name="Pfannkoch C.M."/>
            <person name="Sitter C."/>
            <person name="Sutton G.G."/>
            <person name="Venter J.C."/>
            <person name="Wang Z."/>
            <person name="Woodage T."/>
            <person name="Zheng X.H."/>
            <person name="Zhong F."/>
        </authorList>
    </citation>
    <scope>NUCLEOTIDE SEQUENCE</scope>
    <source>
        <strain evidence="1">BN</strain>
    </source>
</reference>
<dbReference type="AlphaFoldDB" id="A6KT54"/>
<evidence type="ECO:0000313" key="1">
    <source>
        <dbReference type="EMBL" id="EDL86708.1"/>
    </source>
</evidence>
<name>A6KT54_RAT</name>
<accession>A6KT54</accession>
<organism evidence="1 2">
    <name type="scientific">Rattus norvegicus</name>
    <name type="common">Rat</name>
    <dbReference type="NCBI Taxonomy" id="10116"/>
    <lineage>
        <taxon>Eukaryota</taxon>
        <taxon>Metazoa</taxon>
        <taxon>Chordata</taxon>
        <taxon>Craniata</taxon>
        <taxon>Vertebrata</taxon>
        <taxon>Euteleostomi</taxon>
        <taxon>Mammalia</taxon>
        <taxon>Eutheria</taxon>
        <taxon>Euarchontoglires</taxon>
        <taxon>Glires</taxon>
        <taxon>Rodentia</taxon>
        <taxon>Myomorpha</taxon>
        <taxon>Muroidea</taxon>
        <taxon>Muridae</taxon>
        <taxon>Murinae</taxon>
        <taxon>Rattus</taxon>
    </lineage>
</organism>
<protein>
    <submittedName>
        <fullName evidence="1">RCG41825, isoform CRA_a</fullName>
    </submittedName>
</protein>
<reference evidence="1" key="1">
    <citation type="journal article" date="2005" name="Genome Res.">
        <title>Gene and alternative splicing annotation with AIR.</title>
        <authorList>
            <person name="Florea L."/>
            <person name="Di Francesco V."/>
            <person name="Miller J."/>
            <person name="Turner R."/>
            <person name="Yao A."/>
            <person name="Harris M."/>
            <person name="Walenz B."/>
            <person name="Mobarry C."/>
            <person name="Merkulov G.V."/>
            <person name="Charlab R."/>
            <person name="Dew I."/>
            <person name="Deng Z."/>
            <person name="Istrail S."/>
            <person name="Li P."/>
            <person name="Sutton G."/>
        </authorList>
    </citation>
    <scope>NUCLEOTIDE SEQUENCE</scope>
    <source>
        <strain evidence="1">BN</strain>
    </source>
</reference>